<feature type="domain" description="p-hydroxybenzoic acid efflux pump subunit AaeA-like beta-barrel" evidence="9">
    <location>
        <begin position="184"/>
        <end position="280"/>
    </location>
</feature>
<evidence type="ECO:0000313" key="11">
    <source>
        <dbReference type="Proteomes" id="UP001607125"/>
    </source>
</evidence>
<evidence type="ECO:0000256" key="1">
    <source>
        <dbReference type="ARBA" id="ARBA00004167"/>
    </source>
</evidence>
<dbReference type="InterPro" id="IPR058625">
    <property type="entry name" value="MdtA-like_BSH"/>
</dbReference>
<keyword evidence="11" id="KW-1185">Reference proteome</keyword>
<organism evidence="10 11">
    <name type="scientific">Vibrio barjaei</name>
    <dbReference type="NCBI Taxonomy" id="1676683"/>
    <lineage>
        <taxon>Bacteria</taxon>
        <taxon>Pseudomonadati</taxon>
        <taxon>Pseudomonadota</taxon>
        <taxon>Gammaproteobacteria</taxon>
        <taxon>Vibrionales</taxon>
        <taxon>Vibrionaceae</taxon>
        <taxon>Vibrio</taxon>
    </lineage>
</organism>
<feature type="domain" description="Multidrug resistance protein MdtA-like barrel-sandwich hybrid" evidence="8">
    <location>
        <begin position="41"/>
        <end position="179"/>
    </location>
</feature>
<dbReference type="Proteomes" id="UP001607125">
    <property type="component" value="Unassembled WGS sequence"/>
</dbReference>
<reference evidence="10 11" key="1">
    <citation type="submission" date="2024-10" db="EMBL/GenBank/DDBJ databases">
        <authorList>
            <person name="Yibar A."/>
            <person name="Saticioglu I.B."/>
            <person name="Duman M."/>
            <person name="Ajmi N."/>
            <person name="Gurler F."/>
            <person name="Ay H."/>
            <person name="Onuk E."/>
            <person name="Guler S."/>
            <person name="Romalde J.L."/>
        </authorList>
    </citation>
    <scope>NUCLEOTIDE SEQUENCE [LARGE SCALE GENOMIC DNA]</scope>
    <source>
        <strain evidence="10 11">1-TCBS-B</strain>
    </source>
</reference>
<dbReference type="InterPro" id="IPR050393">
    <property type="entry name" value="MFP_Efflux_Pump"/>
</dbReference>
<dbReference type="Gene3D" id="2.40.50.100">
    <property type="match status" value="1"/>
</dbReference>
<dbReference type="Gene3D" id="2.40.30.170">
    <property type="match status" value="1"/>
</dbReference>
<sequence length="282" mass="31487">MVRFILPMVLIVTAAFMGNEVWSLYMNDPWTRDARVRAEISQIAPKVSGEIVAIHVMDNDYVSKGSPLFDIEDTDYVNHLNEVEAELAQAKATLKQAKNNYERNRSLLPKKLVSEKQVLNEKLEVEAQQSTVAKVEADLAQAKLNLTRTKVLAPKDGFVTNLKQRVGNYINVGETFVALVEADSYYVLGYFNEAKVKHIKKGQKVMIYPYTSSDEVVGEIDSIGRAIVDQSSDQSGLIPNVQPTIPWVRLGQRVPVRISISSDVVEEIRLIAGTTVTVRVQP</sequence>
<dbReference type="InterPro" id="IPR058634">
    <property type="entry name" value="AaeA-lik-b-barrel"/>
</dbReference>
<dbReference type="RefSeq" id="WP_240495608.1">
    <property type="nucleotide sequence ID" value="NZ_JBIHSF010000011.1"/>
</dbReference>
<dbReference type="EMBL" id="JBIHSF010000011">
    <property type="protein sequence ID" value="MFH0262903.1"/>
    <property type="molecule type" value="Genomic_DNA"/>
</dbReference>
<evidence type="ECO:0000256" key="6">
    <source>
        <dbReference type="SAM" id="Coils"/>
    </source>
</evidence>
<evidence type="ECO:0000259" key="7">
    <source>
        <dbReference type="Pfam" id="PF25876"/>
    </source>
</evidence>
<dbReference type="SUPFAM" id="SSF111369">
    <property type="entry name" value="HlyD-like secretion proteins"/>
    <property type="match status" value="1"/>
</dbReference>
<comment type="similarity">
    <text evidence="2">Belongs to the membrane fusion protein (MFP) (TC 8.A.1) family.</text>
</comment>
<evidence type="ECO:0000256" key="5">
    <source>
        <dbReference type="ARBA" id="ARBA00023136"/>
    </source>
</evidence>
<keyword evidence="4" id="KW-1133">Transmembrane helix</keyword>
<evidence type="ECO:0000259" key="8">
    <source>
        <dbReference type="Pfam" id="PF25917"/>
    </source>
</evidence>
<evidence type="ECO:0000256" key="4">
    <source>
        <dbReference type="ARBA" id="ARBA00022989"/>
    </source>
</evidence>
<dbReference type="InterPro" id="IPR058624">
    <property type="entry name" value="MdtA-like_HH"/>
</dbReference>
<gene>
    <name evidence="10" type="ORF">ACGRH2_21155</name>
</gene>
<evidence type="ECO:0000259" key="9">
    <source>
        <dbReference type="Pfam" id="PF25963"/>
    </source>
</evidence>
<proteinExistence type="inferred from homology"/>
<feature type="coiled-coil region" evidence="6">
    <location>
        <begin position="80"/>
        <end position="145"/>
    </location>
</feature>
<dbReference type="Pfam" id="PF25917">
    <property type="entry name" value="BSH_RND"/>
    <property type="match status" value="1"/>
</dbReference>
<comment type="caution">
    <text evidence="10">The sequence shown here is derived from an EMBL/GenBank/DDBJ whole genome shotgun (WGS) entry which is preliminary data.</text>
</comment>
<evidence type="ECO:0000256" key="2">
    <source>
        <dbReference type="ARBA" id="ARBA00009477"/>
    </source>
</evidence>
<feature type="domain" description="Multidrug resistance protein MdtA-like alpha-helical hairpin" evidence="7">
    <location>
        <begin position="80"/>
        <end position="148"/>
    </location>
</feature>
<dbReference type="PANTHER" id="PTHR30367:SF1">
    <property type="entry name" value="MULTIDRUG RESISTANCE PROTEIN MDTN"/>
    <property type="match status" value="1"/>
</dbReference>
<accession>A0ABW7IQW0</accession>
<keyword evidence="3" id="KW-0812">Transmembrane</keyword>
<keyword evidence="6" id="KW-0175">Coiled coil</keyword>
<comment type="subcellular location">
    <subcellularLocation>
        <location evidence="1">Membrane</location>
        <topology evidence="1">Single-pass membrane protein</topology>
    </subcellularLocation>
</comment>
<name>A0ABW7IQW0_9VIBR</name>
<protein>
    <submittedName>
        <fullName evidence="10">Efflux RND transporter periplasmic adaptor subunit</fullName>
    </submittedName>
</protein>
<evidence type="ECO:0000256" key="3">
    <source>
        <dbReference type="ARBA" id="ARBA00022692"/>
    </source>
</evidence>
<evidence type="ECO:0000313" key="10">
    <source>
        <dbReference type="EMBL" id="MFH0262903.1"/>
    </source>
</evidence>
<dbReference type="Pfam" id="PF25963">
    <property type="entry name" value="Beta-barrel_AAEA"/>
    <property type="match status" value="1"/>
</dbReference>
<dbReference type="InterPro" id="IPR006143">
    <property type="entry name" value="RND_pump_MFP"/>
</dbReference>
<keyword evidence="5" id="KW-0472">Membrane</keyword>
<dbReference type="Pfam" id="PF25876">
    <property type="entry name" value="HH_MFP_RND"/>
    <property type="match status" value="1"/>
</dbReference>
<dbReference type="NCBIfam" id="TIGR01730">
    <property type="entry name" value="RND_mfp"/>
    <property type="match status" value="1"/>
</dbReference>
<dbReference type="Gene3D" id="1.10.287.470">
    <property type="entry name" value="Helix hairpin bin"/>
    <property type="match status" value="1"/>
</dbReference>
<dbReference type="PANTHER" id="PTHR30367">
    <property type="entry name" value="P-HYDROXYBENZOIC ACID EFFLUX PUMP SUBUNIT AAEA-RELATED"/>
    <property type="match status" value="1"/>
</dbReference>